<keyword evidence="1 10" id="KW-0963">Cytoplasm</keyword>
<dbReference type="GO" id="GO:0004808">
    <property type="term" value="F:tRNA (5-methylaminomethyl-2-thiouridylate)(34)-methyltransferase activity"/>
    <property type="evidence" value="ECO:0007669"/>
    <property type="project" value="UniProtKB-EC"/>
</dbReference>
<evidence type="ECO:0000256" key="5">
    <source>
        <dbReference type="ARBA" id="ARBA00022691"/>
    </source>
</evidence>
<comment type="caution">
    <text evidence="13">The sequence shown here is derived from an EMBL/GenBank/DDBJ whole genome shotgun (WGS) entry which is preliminary data.</text>
</comment>
<dbReference type="InterPro" id="IPR047785">
    <property type="entry name" value="tRNA_MNMC2"/>
</dbReference>
<dbReference type="Gene3D" id="3.40.50.150">
    <property type="entry name" value="Vaccinia Virus protein VP39"/>
    <property type="match status" value="1"/>
</dbReference>
<keyword evidence="5 10" id="KW-0949">S-adenosyl-L-methionine</keyword>
<sequence length="660" mass="68816">MSSYVPLTAPDVGFDADGHFRNTSYGDVYHSTAGALGQAEYVFLRGNGLPERWRGRRTFTVCETGFGLGLNFLALWDAWRKDPARCARLHMLSVEAHPFARDTLAQVLRRLAPEPVRALAAQLVAQWPACLPGLHRLEFERGAVTLTLAFGRAETVVPQLRARVDAYFLDGFAPKRNPDLWQPALMHDLACLAAPDATLATWASAGAVRRALSDAGFEVRKQPGYAGKLHMTVGVRVAQTQPSAPTEQPGHAKGAAPFGDKIAALDQAWSLARDADGLGTDEIVIIGAGLAGAGIAQALALRGRSVVVIDPANSADDMAHAGHVAAALTPVIARDDNARARLSRAGSFRAQARWAGLAPDAVPLRCGTVQLERDAGRAAALDDTLRQLQFPADWVRAVDRDEASALAGMSVARGGMFLADGLLVRPAALIPALLHTTGVRCVSGCAFALQRVGSGWQVRAADGQVLAQAATVVLANAFGAQALLRESGLLDPLPRLGQMHRLAGQVSLLPASEGSQTGGTCAGAAGPRCIVGGEGYLLPAIQGQCVAGSTYEHGALTSDISTAGQQTNLDKVAGLLGGLPSAWASLTPGELPGWAGWRAVLPGRLPAIGPLSHAPGVWIAAGYASRGLSWSALSGDLIASALCGEPLPLEADLLATVAPR</sequence>
<dbReference type="PANTHER" id="PTHR13847:SF283">
    <property type="entry name" value="TRNA 5-METHYLAMINOMETHYL-2-THIOURIDINE BIOSYNTHESIS BIFUNCTIONAL PROTEIN MNMC"/>
    <property type="match status" value="1"/>
</dbReference>
<dbReference type="InterPro" id="IPR006076">
    <property type="entry name" value="FAD-dep_OxRdtase"/>
</dbReference>
<keyword evidence="14" id="KW-1185">Reference proteome</keyword>
<comment type="catalytic activity">
    <reaction evidence="10">
        <text>5-aminomethyl-2-thiouridine(34) in tRNA + S-adenosyl-L-methionine = 5-methylaminomethyl-2-thiouridine(34) in tRNA + S-adenosyl-L-homocysteine + H(+)</text>
        <dbReference type="Rhea" id="RHEA:19569"/>
        <dbReference type="Rhea" id="RHEA-COMP:10195"/>
        <dbReference type="Rhea" id="RHEA-COMP:10197"/>
        <dbReference type="ChEBI" id="CHEBI:15378"/>
        <dbReference type="ChEBI" id="CHEBI:57856"/>
        <dbReference type="ChEBI" id="CHEBI:59789"/>
        <dbReference type="ChEBI" id="CHEBI:74454"/>
        <dbReference type="ChEBI" id="CHEBI:74455"/>
        <dbReference type="EC" id="2.1.1.61"/>
    </reaction>
</comment>
<organism evidence="13 14">
    <name type="scientific">Bordetella genomosp. 4</name>
    <dbReference type="NCBI Taxonomy" id="463044"/>
    <lineage>
        <taxon>Bacteria</taxon>
        <taxon>Pseudomonadati</taxon>
        <taxon>Pseudomonadota</taxon>
        <taxon>Betaproteobacteria</taxon>
        <taxon>Burkholderiales</taxon>
        <taxon>Alcaligenaceae</taxon>
        <taxon>Bordetella</taxon>
    </lineage>
</organism>
<feature type="region of interest" description="FAD-dependent cmnm(5)s(2)U34 oxidoreductase" evidence="10">
    <location>
        <begin position="286"/>
        <end position="660"/>
    </location>
</feature>
<comment type="function">
    <text evidence="10">Catalyzes the last two steps in the biosynthesis of 5-methylaminomethyl-2-thiouridine (mnm(5)s(2)U) at the wobble position (U34) in tRNA. Catalyzes the FAD-dependent demodification of cmnm(5)s(2)U34 to nm(5)s(2)U34, followed by the transfer of a methyl group from S-adenosyl-L-methionine to nm(5)s(2)U34, to form mnm(5)s(2)U34.</text>
</comment>
<dbReference type="PANTHER" id="PTHR13847">
    <property type="entry name" value="SARCOSINE DEHYDROGENASE-RELATED"/>
    <property type="match status" value="1"/>
</dbReference>
<dbReference type="GO" id="GO:0016645">
    <property type="term" value="F:oxidoreductase activity, acting on the CH-NH group of donors"/>
    <property type="evidence" value="ECO:0007669"/>
    <property type="project" value="InterPro"/>
</dbReference>
<keyword evidence="7 10" id="KW-0274">FAD</keyword>
<feature type="domain" description="MnmC-like methyltransferase" evidence="12">
    <location>
        <begin position="116"/>
        <end position="235"/>
    </location>
</feature>
<dbReference type="Gene3D" id="3.50.50.60">
    <property type="entry name" value="FAD/NAD(P)-binding domain"/>
    <property type="match status" value="1"/>
</dbReference>
<protein>
    <recommendedName>
        <fullName evidence="10">tRNA 5-methylaminomethyl-2-thiouridine biosynthesis bifunctional protein MnmC</fullName>
        <shortName evidence="10">tRNA mnm(5)s(2)U biosynthesis bifunctional protein</shortName>
    </recommendedName>
    <domain>
        <recommendedName>
            <fullName evidence="10">tRNA (mnm(5)s(2)U34)-methyltransferase</fullName>
            <ecNumber evidence="10">2.1.1.61</ecNumber>
        </recommendedName>
    </domain>
    <domain>
        <recommendedName>
            <fullName evidence="10">FAD-dependent cmnm(5)s(2)U34 oxidoreductase</fullName>
            <ecNumber evidence="10">1.5.-.-</ecNumber>
        </recommendedName>
    </domain>
</protein>
<dbReference type="InterPro" id="IPR029063">
    <property type="entry name" value="SAM-dependent_MTases_sf"/>
</dbReference>
<dbReference type="RefSeq" id="WP_094838929.1">
    <property type="nucleotide sequence ID" value="NZ_NEVQ01000021.1"/>
</dbReference>
<keyword evidence="8 10" id="KW-0560">Oxidoreductase</keyword>
<evidence type="ECO:0000256" key="10">
    <source>
        <dbReference type="HAMAP-Rule" id="MF_01102"/>
    </source>
</evidence>
<dbReference type="AlphaFoldDB" id="A0A261TS32"/>
<name>A0A261TS32_9BORD</name>
<dbReference type="EC" id="1.5.-.-" evidence="10"/>
<dbReference type="GO" id="GO:0005737">
    <property type="term" value="C:cytoplasm"/>
    <property type="evidence" value="ECO:0007669"/>
    <property type="project" value="UniProtKB-SubCell"/>
</dbReference>
<dbReference type="NCBIfam" id="NF033855">
    <property type="entry name" value="tRNA_MNMC2"/>
    <property type="match status" value="1"/>
</dbReference>
<evidence type="ECO:0000256" key="4">
    <source>
        <dbReference type="ARBA" id="ARBA00022679"/>
    </source>
</evidence>
<evidence type="ECO:0000256" key="1">
    <source>
        <dbReference type="ARBA" id="ARBA00022490"/>
    </source>
</evidence>
<keyword evidence="9 10" id="KW-0511">Multifunctional enzyme</keyword>
<dbReference type="Pfam" id="PF01266">
    <property type="entry name" value="DAO"/>
    <property type="match status" value="1"/>
</dbReference>
<comment type="similarity">
    <text evidence="10">In the N-terminal section; belongs to the methyltransferase superfamily. tRNA (mnm(5)s(2)U34)-methyltransferase family.</text>
</comment>
<dbReference type="GO" id="GO:0050660">
    <property type="term" value="F:flavin adenine dinucleotide binding"/>
    <property type="evidence" value="ECO:0007669"/>
    <property type="project" value="UniProtKB-UniRule"/>
</dbReference>
<evidence type="ECO:0000256" key="8">
    <source>
        <dbReference type="ARBA" id="ARBA00023002"/>
    </source>
</evidence>
<evidence type="ECO:0000259" key="11">
    <source>
        <dbReference type="Pfam" id="PF01266"/>
    </source>
</evidence>
<reference evidence="13 14" key="1">
    <citation type="submission" date="2017-05" db="EMBL/GenBank/DDBJ databases">
        <title>Complete and WGS of Bordetella genogroups.</title>
        <authorList>
            <person name="Spilker T."/>
            <person name="LiPuma J."/>
        </authorList>
    </citation>
    <scope>NUCLEOTIDE SEQUENCE [LARGE SCALE GENOMIC DNA]</scope>
    <source>
        <strain evidence="13 14">AU9919</strain>
    </source>
</reference>
<dbReference type="InterPro" id="IPR036188">
    <property type="entry name" value="FAD/NAD-bd_sf"/>
</dbReference>
<evidence type="ECO:0000256" key="6">
    <source>
        <dbReference type="ARBA" id="ARBA00022694"/>
    </source>
</evidence>
<evidence type="ECO:0000259" key="12">
    <source>
        <dbReference type="Pfam" id="PF05430"/>
    </source>
</evidence>
<dbReference type="Pfam" id="PF05430">
    <property type="entry name" value="Methyltransf_30"/>
    <property type="match status" value="1"/>
</dbReference>
<evidence type="ECO:0000256" key="3">
    <source>
        <dbReference type="ARBA" id="ARBA00022630"/>
    </source>
</evidence>
<accession>A0A261TS32</accession>
<evidence type="ECO:0000313" key="14">
    <source>
        <dbReference type="Proteomes" id="UP000216885"/>
    </source>
</evidence>
<evidence type="ECO:0000256" key="2">
    <source>
        <dbReference type="ARBA" id="ARBA00022603"/>
    </source>
</evidence>
<keyword evidence="6 10" id="KW-0819">tRNA processing</keyword>
<dbReference type="EC" id="2.1.1.61" evidence="10"/>
<dbReference type="EMBL" id="NEVQ01000021">
    <property type="protein sequence ID" value="OZI52466.1"/>
    <property type="molecule type" value="Genomic_DNA"/>
</dbReference>
<dbReference type="InterPro" id="IPR023032">
    <property type="entry name" value="tRNA_MAMT_biosynth_bifunc_MnmC"/>
</dbReference>
<dbReference type="SUPFAM" id="SSF51905">
    <property type="entry name" value="FAD/NAD(P)-binding domain"/>
    <property type="match status" value="1"/>
</dbReference>
<feature type="region of interest" description="tRNA (mnm(5)s(2)U34)-methyltransferase" evidence="10">
    <location>
        <begin position="1"/>
        <end position="237"/>
    </location>
</feature>
<dbReference type="Gene3D" id="3.30.9.10">
    <property type="entry name" value="D-Amino Acid Oxidase, subunit A, domain 2"/>
    <property type="match status" value="1"/>
</dbReference>
<dbReference type="GO" id="GO:0032259">
    <property type="term" value="P:methylation"/>
    <property type="evidence" value="ECO:0007669"/>
    <property type="project" value="UniProtKB-KW"/>
</dbReference>
<dbReference type="InterPro" id="IPR008471">
    <property type="entry name" value="MnmC-like_methylTransf"/>
</dbReference>
<keyword evidence="3 10" id="KW-0285">Flavoprotein</keyword>
<evidence type="ECO:0000256" key="7">
    <source>
        <dbReference type="ARBA" id="ARBA00022827"/>
    </source>
</evidence>
<dbReference type="Proteomes" id="UP000216885">
    <property type="component" value="Unassembled WGS sequence"/>
</dbReference>
<keyword evidence="2 10" id="KW-0489">Methyltransferase</keyword>
<keyword evidence="4 10" id="KW-0808">Transferase</keyword>
<comment type="similarity">
    <text evidence="10">In the C-terminal section; belongs to the DAO family.</text>
</comment>
<feature type="domain" description="FAD dependent oxidoreductase" evidence="11">
    <location>
        <begin position="283"/>
        <end position="640"/>
    </location>
</feature>
<dbReference type="GO" id="GO:0002097">
    <property type="term" value="P:tRNA wobble base modification"/>
    <property type="evidence" value="ECO:0007669"/>
    <property type="project" value="UniProtKB-UniRule"/>
</dbReference>
<dbReference type="HAMAP" id="MF_01102">
    <property type="entry name" value="MnmC"/>
    <property type="match status" value="1"/>
</dbReference>
<dbReference type="NCBIfam" id="TIGR03197">
    <property type="entry name" value="MnmC_Cterm"/>
    <property type="match status" value="1"/>
</dbReference>
<comment type="cofactor">
    <cofactor evidence="10">
        <name>FAD</name>
        <dbReference type="ChEBI" id="CHEBI:57692"/>
    </cofactor>
</comment>
<dbReference type="InterPro" id="IPR017610">
    <property type="entry name" value="tRNA_S-uridine_synth_MnmC_C"/>
</dbReference>
<proteinExistence type="inferred from homology"/>
<evidence type="ECO:0000256" key="9">
    <source>
        <dbReference type="ARBA" id="ARBA00023268"/>
    </source>
</evidence>
<evidence type="ECO:0000313" key="13">
    <source>
        <dbReference type="EMBL" id="OZI52466.1"/>
    </source>
</evidence>
<gene>
    <name evidence="10" type="primary">mnmC</name>
    <name evidence="13" type="ORF">CAL20_21240</name>
</gene>
<comment type="subcellular location">
    <subcellularLocation>
        <location evidence="10">Cytoplasm</location>
    </subcellularLocation>
</comment>